<organism evidence="1 2">
    <name type="scientific">Hyalomma asiaticum</name>
    <name type="common">Tick</name>
    <dbReference type="NCBI Taxonomy" id="266040"/>
    <lineage>
        <taxon>Eukaryota</taxon>
        <taxon>Metazoa</taxon>
        <taxon>Ecdysozoa</taxon>
        <taxon>Arthropoda</taxon>
        <taxon>Chelicerata</taxon>
        <taxon>Arachnida</taxon>
        <taxon>Acari</taxon>
        <taxon>Parasitiformes</taxon>
        <taxon>Ixodida</taxon>
        <taxon>Ixodoidea</taxon>
        <taxon>Ixodidae</taxon>
        <taxon>Hyalomminae</taxon>
        <taxon>Hyalomma</taxon>
    </lineage>
</organism>
<dbReference type="EMBL" id="CM023489">
    <property type="protein sequence ID" value="KAH6921564.1"/>
    <property type="molecule type" value="Genomic_DNA"/>
</dbReference>
<comment type="caution">
    <text evidence="1">The sequence shown here is derived from an EMBL/GenBank/DDBJ whole genome shotgun (WGS) entry which is preliminary data.</text>
</comment>
<protein>
    <submittedName>
        <fullName evidence="1">Uncharacterized protein</fullName>
    </submittedName>
</protein>
<reference evidence="1" key="1">
    <citation type="submission" date="2020-05" db="EMBL/GenBank/DDBJ databases">
        <title>Large-scale comparative analyses of tick genomes elucidate their genetic diversity and vector capacities.</title>
        <authorList>
            <person name="Jia N."/>
            <person name="Wang J."/>
            <person name="Shi W."/>
            <person name="Du L."/>
            <person name="Sun Y."/>
            <person name="Zhan W."/>
            <person name="Jiang J."/>
            <person name="Wang Q."/>
            <person name="Zhang B."/>
            <person name="Ji P."/>
            <person name="Sakyi L.B."/>
            <person name="Cui X."/>
            <person name="Yuan T."/>
            <person name="Jiang B."/>
            <person name="Yang W."/>
            <person name="Lam T.T.-Y."/>
            <person name="Chang Q."/>
            <person name="Ding S."/>
            <person name="Wang X."/>
            <person name="Zhu J."/>
            <person name="Ruan X."/>
            <person name="Zhao L."/>
            <person name="Wei J."/>
            <person name="Que T."/>
            <person name="Du C."/>
            <person name="Cheng J."/>
            <person name="Dai P."/>
            <person name="Han X."/>
            <person name="Huang E."/>
            <person name="Gao Y."/>
            <person name="Liu J."/>
            <person name="Shao H."/>
            <person name="Ye R."/>
            <person name="Li L."/>
            <person name="Wei W."/>
            <person name="Wang X."/>
            <person name="Wang C."/>
            <person name="Yang T."/>
            <person name="Huo Q."/>
            <person name="Li W."/>
            <person name="Guo W."/>
            <person name="Chen H."/>
            <person name="Zhou L."/>
            <person name="Ni X."/>
            <person name="Tian J."/>
            <person name="Zhou Y."/>
            <person name="Sheng Y."/>
            <person name="Liu T."/>
            <person name="Pan Y."/>
            <person name="Xia L."/>
            <person name="Li J."/>
            <person name="Zhao F."/>
            <person name="Cao W."/>
        </authorList>
    </citation>
    <scope>NUCLEOTIDE SEQUENCE</scope>
    <source>
        <strain evidence="1">Hyas-2018</strain>
    </source>
</reference>
<keyword evidence="2" id="KW-1185">Reference proteome</keyword>
<evidence type="ECO:0000313" key="2">
    <source>
        <dbReference type="Proteomes" id="UP000821845"/>
    </source>
</evidence>
<gene>
    <name evidence="1" type="ORF">HPB50_002229</name>
</gene>
<accession>A0ACB7RM22</accession>
<proteinExistence type="predicted"/>
<dbReference type="Proteomes" id="UP000821845">
    <property type="component" value="Chromosome 9"/>
</dbReference>
<evidence type="ECO:0000313" key="1">
    <source>
        <dbReference type="EMBL" id="KAH6921564.1"/>
    </source>
</evidence>
<name>A0ACB7RM22_HYAAI</name>
<sequence length="63" mass="7529">MSVIGTEAQKIFRTFTLMESEKKDVSVIKKTFTEHFTPRINHAYERYEFHLMTQKVGDIYELN</sequence>